<dbReference type="Proteomes" id="UP001430377">
    <property type="component" value="Unassembled WGS sequence"/>
</dbReference>
<dbReference type="AlphaFoldDB" id="A0AAW4PZ12"/>
<organism evidence="3 4">
    <name type="scientific">Haloarcula rubra</name>
    <dbReference type="NCBI Taxonomy" id="2487747"/>
    <lineage>
        <taxon>Archaea</taxon>
        <taxon>Methanobacteriati</taxon>
        <taxon>Methanobacteriota</taxon>
        <taxon>Stenosarchaea group</taxon>
        <taxon>Halobacteria</taxon>
        <taxon>Halobacteriales</taxon>
        <taxon>Haloarculaceae</taxon>
        <taxon>Haloarcula</taxon>
    </lineage>
</organism>
<evidence type="ECO:0000256" key="1">
    <source>
        <dbReference type="SAM" id="MobiDB-lite"/>
    </source>
</evidence>
<accession>A0AAW4PZ12</accession>
<dbReference type="SUPFAM" id="SSF117916">
    <property type="entry name" value="Fe-S cluster assembly (FSCA) domain-like"/>
    <property type="match status" value="1"/>
</dbReference>
<reference evidence="3 4" key="1">
    <citation type="submission" date="2021-06" db="EMBL/GenBank/DDBJ databases">
        <title>Halomicroarcula sp. a new haloarchaeum isolated from saline soil.</title>
        <authorList>
            <person name="Duran-Viseras A."/>
            <person name="Sanchez-Porro C."/>
            <person name="Ventosa A."/>
        </authorList>
    </citation>
    <scope>NUCLEOTIDE SEQUENCE [LARGE SCALE GENOMIC DNA]</scope>
    <source>
        <strain evidence="3 4">F13</strain>
    </source>
</reference>
<evidence type="ECO:0000313" key="4">
    <source>
        <dbReference type="Proteomes" id="UP001430377"/>
    </source>
</evidence>
<feature type="domain" description="MIP18 family-like" evidence="2">
    <location>
        <begin position="32"/>
        <end position="104"/>
    </location>
</feature>
<dbReference type="Pfam" id="PF01883">
    <property type="entry name" value="FeS_assembly_P"/>
    <property type="match status" value="1"/>
</dbReference>
<sequence>MATTDPPDSPGSTNHSEIAHSSVTTDKSVDLDAIRDRLDHVHDPELDRSIVELQYVEAIEIDDGAVTVAFVLPTAWCSPAFAWMMATGIRDEVEVVSGVTSVTVRLSDHMHGDEITTGVNQRRSFDSVFEDAEDGIMAVQQKLDEKARFARQHSAIKALQQGGLDPDQIAPLTRADIELDFSSDLAAVTVQDGALTVTVARDPLAEYLNKARETGLVADESDRLFADREGEPLASDPESFESIVRDARLAAANIEGQGAICESLHESRNGVHFD</sequence>
<comment type="caution">
    <text evidence="3">The sequence shown here is derived from an EMBL/GenBank/DDBJ whole genome shotgun (WGS) entry which is preliminary data.</text>
</comment>
<protein>
    <submittedName>
        <fullName evidence="3">Iron-sulfur cluster assembly protein</fullName>
    </submittedName>
</protein>
<keyword evidence="4" id="KW-1185">Reference proteome</keyword>
<name>A0AAW4PZ12_9EURY</name>
<dbReference type="InterPro" id="IPR034904">
    <property type="entry name" value="FSCA_dom_sf"/>
</dbReference>
<dbReference type="Gene3D" id="3.30.300.130">
    <property type="entry name" value="Fe-S cluster assembly (FSCA)"/>
    <property type="match status" value="1"/>
</dbReference>
<evidence type="ECO:0000259" key="2">
    <source>
        <dbReference type="Pfam" id="PF01883"/>
    </source>
</evidence>
<dbReference type="InterPro" id="IPR002744">
    <property type="entry name" value="MIP18-like"/>
</dbReference>
<evidence type="ECO:0000313" key="3">
    <source>
        <dbReference type="EMBL" id="MBX0325513.1"/>
    </source>
</evidence>
<gene>
    <name evidence="3" type="ORF">EGH21_21035</name>
</gene>
<dbReference type="EMBL" id="RKLR01000015">
    <property type="protein sequence ID" value="MBX0325513.1"/>
    <property type="molecule type" value="Genomic_DNA"/>
</dbReference>
<proteinExistence type="predicted"/>
<feature type="compositionally biased region" description="Polar residues" evidence="1">
    <location>
        <begin position="10"/>
        <end position="24"/>
    </location>
</feature>
<dbReference type="RefSeq" id="WP_220620376.1">
    <property type="nucleotide sequence ID" value="NZ_RKLR01000015.1"/>
</dbReference>
<feature type="region of interest" description="Disordered" evidence="1">
    <location>
        <begin position="1"/>
        <end position="24"/>
    </location>
</feature>